<dbReference type="GO" id="GO:0030436">
    <property type="term" value="P:asexual sporulation"/>
    <property type="evidence" value="ECO:0007669"/>
    <property type="project" value="InterPro"/>
</dbReference>
<organism evidence="3 4">
    <name type="scientific">Paenibacillus roseopurpureus</name>
    <dbReference type="NCBI Taxonomy" id="2918901"/>
    <lineage>
        <taxon>Bacteria</taxon>
        <taxon>Bacillati</taxon>
        <taxon>Bacillota</taxon>
        <taxon>Bacilli</taxon>
        <taxon>Bacillales</taxon>
        <taxon>Paenibacillaceae</taxon>
        <taxon>Paenibacillus</taxon>
    </lineage>
</organism>
<feature type="transmembrane region" description="Helical" evidence="2">
    <location>
        <begin position="12"/>
        <end position="30"/>
    </location>
</feature>
<dbReference type="EMBL" id="CP130319">
    <property type="protein sequence ID" value="WNR46448.1"/>
    <property type="molecule type" value="Genomic_DNA"/>
</dbReference>
<dbReference type="NCBIfam" id="TIGR02854">
    <property type="entry name" value="spore_II_GA"/>
    <property type="match status" value="1"/>
</dbReference>
<feature type="transmembrane region" description="Helical" evidence="2">
    <location>
        <begin position="66"/>
        <end position="87"/>
    </location>
</feature>
<keyword evidence="2" id="KW-0812">Transmembrane</keyword>
<dbReference type="KEGG" id="proo:MJB10_10250"/>
<keyword evidence="4" id="KW-1185">Reference proteome</keyword>
<feature type="transmembrane region" description="Helical" evidence="2">
    <location>
        <begin position="138"/>
        <end position="159"/>
    </location>
</feature>
<feature type="active site" evidence="1">
    <location>
        <position position="195"/>
    </location>
</feature>
<evidence type="ECO:0000313" key="4">
    <source>
        <dbReference type="Proteomes" id="UP001304650"/>
    </source>
</evidence>
<feature type="transmembrane region" description="Helical" evidence="2">
    <location>
        <begin position="42"/>
        <end position="60"/>
    </location>
</feature>
<dbReference type="Pfam" id="PF03419">
    <property type="entry name" value="Peptidase_U4"/>
    <property type="match status" value="1"/>
</dbReference>
<accession>A0AA96LSF1</accession>
<dbReference type="GO" id="GO:0006508">
    <property type="term" value="P:proteolysis"/>
    <property type="evidence" value="ECO:0007669"/>
    <property type="project" value="InterPro"/>
</dbReference>
<dbReference type="PIRSF" id="PIRSF018571">
    <property type="entry name" value="SpoIIGA"/>
    <property type="match status" value="1"/>
</dbReference>
<name>A0AA96LSF1_9BACL</name>
<proteinExistence type="predicted"/>
<reference evidence="3" key="1">
    <citation type="submission" date="2022-02" db="EMBL/GenBank/DDBJ databases">
        <title>Paenibacillus sp. MBLB1832 Whole Genome Shotgun Sequencing.</title>
        <authorList>
            <person name="Hwang C.Y."/>
            <person name="Cho E.-S."/>
            <person name="Seo M.-J."/>
        </authorList>
    </citation>
    <scope>NUCLEOTIDE SEQUENCE</scope>
    <source>
        <strain evidence="3">MBLB1832</strain>
    </source>
</reference>
<evidence type="ECO:0000256" key="2">
    <source>
        <dbReference type="SAM" id="Phobius"/>
    </source>
</evidence>
<dbReference type="AlphaFoldDB" id="A0AA96LSF1"/>
<dbReference type="GO" id="GO:0004190">
    <property type="term" value="F:aspartic-type endopeptidase activity"/>
    <property type="evidence" value="ECO:0007669"/>
    <property type="project" value="InterPro"/>
</dbReference>
<feature type="transmembrane region" description="Helical" evidence="2">
    <location>
        <begin position="99"/>
        <end position="118"/>
    </location>
</feature>
<dbReference type="Proteomes" id="UP001304650">
    <property type="component" value="Chromosome"/>
</dbReference>
<sequence length="316" mass="35306">MSHLEVSHRMVVYADLIFLLNFLVDGILLVVTAKTRKIAFNWWRIALSAALGASYVVMMFSPVPTMLFTFSVKCMWCTGMIMTAFGYGSLQNLLRNMGTFLLINFAVAGGMFGIHYVLASSSDVMEGIVFTQSGVSAFQFQIGSVMFVLLLLLPLIWWFRMVFQSSKQREVMTTYLAEVTIYVEGFIATCKGLIDTGNQLYDPLTRTPVMVLEVTELGDVVPEAWLQRIRSAEVDQIISGIGVEEFVWQDRLRLVPYRGVNRNTQFMLAIKPDKVVINHNDSQLEATKVLIGLDGGKLCSDGTYQAIIHPALISAV</sequence>
<dbReference type="InterPro" id="IPR005081">
    <property type="entry name" value="SpoIIGA"/>
</dbReference>
<protein>
    <submittedName>
        <fullName evidence="3">Sigma-E processing peptidase SpoIIGA</fullName>
    </submittedName>
</protein>
<keyword evidence="2" id="KW-0472">Membrane</keyword>
<dbReference type="RefSeq" id="WP_314804381.1">
    <property type="nucleotide sequence ID" value="NZ_CP130319.1"/>
</dbReference>
<keyword evidence="2" id="KW-1133">Transmembrane helix</keyword>
<gene>
    <name evidence="3" type="primary">spoIIGA</name>
    <name evidence="3" type="ORF">MJB10_10250</name>
</gene>
<evidence type="ECO:0000256" key="1">
    <source>
        <dbReference type="PIRSR" id="PIRSR018571-1"/>
    </source>
</evidence>
<evidence type="ECO:0000313" key="3">
    <source>
        <dbReference type="EMBL" id="WNR46448.1"/>
    </source>
</evidence>